<dbReference type="Pfam" id="PF25532">
    <property type="entry name" value="CH_CAMSAP2_N"/>
    <property type="match status" value="1"/>
</dbReference>
<protein>
    <submittedName>
        <fullName evidence="3">ANF_receptor domain-containing protein</fullName>
    </submittedName>
</protein>
<reference evidence="3" key="1">
    <citation type="submission" date="2017-02" db="UniProtKB">
        <authorList>
            <consortium name="WormBaseParasite"/>
        </authorList>
    </citation>
    <scope>IDENTIFICATION</scope>
</reference>
<name>A0A0M3I6G8_ASCLU</name>
<organism evidence="2 3">
    <name type="scientific">Ascaris lumbricoides</name>
    <name type="common">Giant roundworm</name>
    <dbReference type="NCBI Taxonomy" id="6252"/>
    <lineage>
        <taxon>Eukaryota</taxon>
        <taxon>Metazoa</taxon>
        <taxon>Ecdysozoa</taxon>
        <taxon>Nematoda</taxon>
        <taxon>Chromadorea</taxon>
        <taxon>Rhabditida</taxon>
        <taxon>Spirurina</taxon>
        <taxon>Ascaridomorpha</taxon>
        <taxon>Ascaridoidea</taxon>
        <taxon>Ascarididae</taxon>
        <taxon>Ascaris</taxon>
    </lineage>
</organism>
<proteinExistence type="predicted"/>
<keyword evidence="2" id="KW-1185">Reference proteome</keyword>
<feature type="domain" description="CASAMP N-terminal" evidence="1">
    <location>
        <begin position="25"/>
        <end position="90"/>
    </location>
</feature>
<evidence type="ECO:0000313" key="3">
    <source>
        <dbReference type="WBParaSite" id="ALUE_0001264401-mRNA-1"/>
    </source>
</evidence>
<dbReference type="InterPro" id="IPR058042">
    <property type="entry name" value="CAMSAP_N"/>
</dbReference>
<dbReference type="Proteomes" id="UP000036681">
    <property type="component" value="Unplaced"/>
</dbReference>
<dbReference type="AlphaFoldDB" id="A0A0M3I6G8"/>
<accession>A0A0M3I6G8</accession>
<sequence>MNCLSAVISVFNKPIGIAANLTPYGKLAASVKWLIGRVYGGSAPDLLQNPIRYNDNNTFQLETTVVTALTNSSLYSNAAAKIFKDQNLINVSFS</sequence>
<dbReference type="WBParaSite" id="ALUE_0001264401-mRNA-1">
    <property type="protein sequence ID" value="ALUE_0001264401-mRNA-1"/>
    <property type="gene ID" value="ALUE_0001264401"/>
</dbReference>
<evidence type="ECO:0000313" key="2">
    <source>
        <dbReference type="Proteomes" id="UP000036681"/>
    </source>
</evidence>
<evidence type="ECO:0000259" key="1">
    <source>
        <dbReference type="Pfam" id="PF25532"/>
    </source>
</evidence>